<organism evidence="7 9">
    <name type="scientific">Bacillus canaveralius</name>
    <dbReference type="NCBI Taxonomy" id="1403243"/>
    <lineage>
        <taxon>Bacteria</taxon>
        <taxon>Bacillati</taxon>
        <taxon>Bacillota</taxon>
        <taxon>Bacilli</taxon>
        <taxon>Bacillales</taxon>
        <taxon>Bacillaceae</taxon>
        <taxon>Bacillus</taxon>
    </lineage>
</organism>
<protein>
    <submittedName>
        <fullName evidence="7">Peptide ABC transporter substrate-binding protein</fullName>
    </submittedName>
</protein>
<dbReference type="Gene3D" id="3.10.105.10">
    <property type="entry name" value="Dipeptide-binding Protein, Domain 3"/>
    <property type="match status" value="1"/>
</dbReference>
<dbReference type="InterPro" id="IPR030678">
    <property type="entry name" value="Peptide/Ni-bd"/>
</dbReference>
<dbReference type="PANTHER" id="PTHR30290">
    <property type="entry name" value="PERIPLASMIC BINDING COMPONENT OF ABC TRANSPORTER"/>
    <property type="match status" value="1"/>
</dbReference>
<evidence type="ECO:0000256" key="3">
    <source>
        <dbReference type="ARBA" id="ARBA00022448"/>
    </source>
</evidence>
<accession>A0A2N5GSZ7</accession>
<evidence type="ECO:0000256" key="4">
    <source>
        <dbReference type="ARBA" id="ARBA00022729"/>
    </source>
</evidence>
<dbReference type="PROSITE" id="PS01040">
    <property type="entry name" value="SBP_BACTERIAL_5"/>
    <property type="match status" value="1"/>
</dbReference>
<sequence>MLVFVLVLGLLAACNGGGDKPASDDGKGEEASGEPQKGGTLTGAMDTPPEGVFNPIYYTSAYEANILDFTHEGLLTQNKDLEFIENLAESWEFNDDQTEVTFKLRENAKWHDGEPFTADDVVFTYKTLSTPGYAEAGGVRQDFAVRLLGYEEFSTGASTEFPGVVAVDDHTVTFKFAAPNVTALKDASFDIIPEHIFKDVPIADIPKHEGTLEAGKVIGTGPFKFTEMVDGEQYVLERNEDYWQGAPYLDKIVWRIVDQAVILGMLENGEVDFVAEPNGFQAADYETVDAMENLEIIEQPDFGYQIMGFMVNHRTPEDAASGAIKPENWVPNEKLSNKNVRQAIAYAVNRQGLIDGLLYGQGNVINAPIATQFPAYDDEKPNQYKFDPKKAKEMLDKEGYVDTNNDGFREDPQGNEWVLTMNYPTGNKLRERSAPIIQEMLQDVGIKVDLRQPMEFPVYAEALEKDNQDWDIYLLGWSLDSGDPDPSGLWSTDAGYNYGRWNNPEADQLLLDAMKAPEAFDAEYRNKVYSDWQVKFQDDLPALILYAQNSLWAHNKRLQGVDELPYSMINKPHLWWVTE</sequence>
<gene>
    <name evidence="7" type="ORF">CU635_00665</name>
    <name evidence="8" type="ORF">CVD25_17840</name>
</gene>
<evidence type="ECO:0000313" key="8">
    <source>
        <dbReference type="EMBL" id="PLR92823.1"/>
    </source>
</evidence>
<evidence type="ECO:0000256" key="1">
    <source>
        <dbReference type="ARBA" id="ARBA00004193"/>
    </source>
</evidence>
<dbReference type="InterPro" id="IPR023765">
    <property type="entry name" value="SBP_5_CS"/>
</dbReference>
<dbReference type="GO" id="GO:0043190">
    <property type="term" value="C:ATP-binding cassette (ABC) transporter complex"/>
    <property type="evidence" value="ECO:0007669"/>
    <property type="project" value="InterPro"/>
</dbReference>
<keyword evidence="3" id="KW-0813">Transport</keyword>
<dbReference type="Gene3D" id="3.90.76.10">
    <property type="entry name" value="Dipeptide-binding Protein, Domain 1"/>
    <property type="match status" value="1"/>
</dbReference>
<dbReference type="EMBL" id="PGVD01000056">
    <property type="protein sequence ID" value="PLR92823.1"/>
    <property type="molecule type" value="Genomic_DNA"/>
</dbReference>
<evidence type="ECO:0000313" key="10">
    <source>
        <dbReference type="Proteomes" id="UP000235114"/>
    </source>
</evidence>
<feature type="region of interest" description="Disordered" evidence="5">
    <location>
        <begin position="18"/>
        <end position="48"/>
    </location>
</feature>
<reference evidence="7 9" key="1">
    <citation type="submission" date="2017-11" db="EMBL/GenBank/DDBJ databases">
        <title>Comparitive Functional Genomics of Dry Heat Resistant strains isolated from the Viking Spacecraft.</title>
        <authorList>
            <person name="Seuylemezian A."/>
            <person name="Cooper K."/>
            <person name="Vaishampayan P."/>
        </authorList>
    </citation>
    <scope>NUCLEOTIDE SEQUENCE [LARGE SCALE GENOMIC DNA]</scope>
    <source>
        <strain evidence="7 9">M4.6</strain>
    </source>
</reference>
<evidence type="ECO:0000256" key="2">
    <source>
        <dbReference type="ARBA" id="ARBA00005695"/>
    </source>
</evidence>
<evidence type="ECO:0000259" key="6">
    <source>
        <dbReference type="Pfam" id="PF00496"/>
    </source>
</evidence>
<dbReference type="Gene3D" id="3.40.190.10">
    <property type="entry name" value="Periplasmic binding protein-like II"/>
    <property type="match status" value="1"/>
</dbReference>
<dbReference type="AlphaFoldDB" id="A0A2N5GSZ7"/>
<comment type="subcellular location">
    <subcellularLocation>
        <location evidence="1">Cell membrane</location>
        <topology evidence="1">Lipid-anchor</topology>
    </subcellularLocation>
</comment>
<dbReference type="GO" id="GO:0042597">
    <property type="term" value="C:periplasmic space"/>
    <property type="evidence" value="ECO:0007669"/>
    <property type="project" value="UniProtKB-ARBA"/>
</dbReference>
<reference evidence="8 10" key="2">
    <citation type="submission" date="2017-12" db="EMBL/GenBank/DDBJ databases">
        <title>Comparative Functional Genomics of Dry Heat Resistant strains isolated from the Viking Spacecraft.</title>
        <authorList>
            <person name="Seuylemezian A."/>
            <person name="Cooper K."/>
            <person name="Vaishampayan P."/>
        </authorList>
    </citation>
    <scope>NUCLEOTIDE SEQUENCE [LARGE SCALE GENOMIC DNA]</scope>
    <source>
        <strain evidence="8 10">ATCC 29669</strain>
    </source>
</reference>
<dbReference type="EMBL" id="PGVA01000001">
    <property type="protein sequence ID" value="PLR86891.1"/>
    <property type="molecule type" value="Genomic_DNA"/>
</dbReference>
<dbReference type="Pfam" id="PF00496">
    <property type="entry name" value="SBP_bac_5"/>
    <property type="match status" value="1"/>
</dbReference>
<comment type="caution">
    <text evidence="7">The sequence shown here is derived from an EMBL/GenBank/DDBJ whole genome shotgun (WGS) entry which is preliminary data.</text>
</comment>
<dbReference type="GO" id="GO:1904680">
    <property type="term" value="F:peptide transmembrane transporter activity"/>
    <property type="evidence" value="ECO:0007669"/>
    <property type="project" value="TreeGrafter"/>
</dbReference>
<dbReference type="Proteomes" id="UP000234951">
    <property type="component" value="Unassembled WGS sequence"/>
</dbReference>
<evidence type="ECO:0000313" key="7">
    <source>
        <dbReference type="EMBL" id="PLR86891.1"/>
    </source>
</evidence>
<dbReference type="OrthoDB" id="9796817at2"/>
<dbReference type="Proteomes" id="UP000235114">
    <property type="component" value="Unassembled WGS sequence"/>
</dbReference>
<evidence type="ECO:0000313" key="9">
    <source>
        <dbReference type="Proteomes" id="UP000234951"/>
    </source>
</evidence>
<comment type="similarity">
    <text evidence="2">Belongs to the bacterial solute-binding protein 5 family.</text>
</comment>
<feature type="compositionally biased region" description="Basic and acidic residues" evidence="5">
    <location>
        <begin position="21"/>
        <end position="30"/>
    </location>
</feature>
<feature type="domain" description="Solute-binding protein family 5" evidence="6">
    <location>
        <begin position="83"/>
        <end position="490"/>
    </location>
</feature>
<dbReference type="PANTHER" id="PTHR30290:SF9">
    <property type="entry name" value="OLIGOPEPTIDE-BINDING PROTEIN APPA"/>
    <property type="match status" value="1"/>
</dbReference>
<evidence type="ECO:0000256" key="5">
    <source>
        <dbReference type="SAM" id="MobiDB-lite"/>
    </source>
</evidence>
<dbReference type="SUPFAM" id="SSF53850">
    <property type="entry name" value="Periplasmic binding protein-like II"/>
    <property type="match status" value="1"/>
</dbReference>
<dbReference type="InterPro" id="IPR039424">
    <property type="entry name" value="SBP_5"/>
</dbReference>
<dbReference type="PIRSF" id="PIRSF002741">
    <property type="entry name" value="MppA"/>
    <property type="match status" value="1"/>
</dbReference>
<keyword evidence="4" id="KW-0732">Signal</keyword>
<dbReference type="GO" id="GO:0015833">
    <property type="term" value="P:peptide transport"/>
    <property type="evidence" value="ECO:0007669"/>
    <property type="project" value="TreeGrafter"/>
</dbReference>
<proteinExistence type="inferred from homology"/>
<keyword evidence="10" id="KW-1185">Reference proteome</keyword>
<dbReference type="CDD" id="cd08514">
    <property type="entry name" value="PBP2_AppA_like"/>
    <property type="match status" value="1"/>
</dbReference>
<name>A0A2N5GSZ7_9BACI</name>
<dbReference type="InterPro" id="IPR000914">
    <property type="entry name" value="SBP_5_dom"/>
</dbReference>